<proteinExistence type="predicted"/>
<dbReference type="Gene3D" id="3.30.1540.10">
    <property type="entry name" value="formyl-coa transferase, domain 3"/>
    <property type="match status" value="1"/>
</dbReference>
<dbReference type="PANTHER" id="PTHR48207">
    <property type="entry name" value="SUCCINATE--HYDROXYMETHYLGLUTARATE COA-TRANSFERASE"/>
    <property type="match status" value="1"/>
</dbReference>
<dbReference type="Proteomes" id="UP000238308">
    <property type="component" value="Unassembled WGS sequence"/>
</dbReference>
<evidence type="ECO:0000313" key="2">
    <source>
        <dbReference type="EMBL" id="PRY99262.1"/>
    </source>
</evidence>
<evidence type="ECO:0000256" key="1">
    <source>
        <dbReference type="ARBA" id="ARBA00022679"/>
    </source>
</evidence>
<dbReference type="Gene3D" id="3.40.50.10540">
    <property type="entry name" value="Crotonobetainyl-coa:carnitine coa-transferase, domain 1"/>
    <property type="match status" value="2"/>
</dbReference>
<keyword evidence="3" id="KW-1185">Reference proteome</keyword>
<sequence length="442" mass="48703">MLRFHTLKINPLLGSCFLLGKSQISLQQNIKKMSKQTQTQAKSALGGIKIIDMTSVLFGPYASQTLADYGAEVIKVEAPEGDSTRYTGAHHEQGLSAIFLGVNRNKKSVCLDLKQPDALAALLTLIDQADVFMHSVRPQKMAALGLDHETLLARNPKLVYAGLHGFGNGGAYAGQPAYDDVIQGLSGVADLMTRQGGTPRYLPTVAADKTCGMVATHAILAALFQRERSGEGQFIEIPMFETMTGFVMVEHFYGHHLPGLCDEIGYPRALTPWRKPYQTSDGYICMMPYTDKHWANFFTGTGSLELAADDRFKTMSMRTQHIAALYETAGRIVADKKTAFWLAFCDQYEIPAAPINRLEDLESDPHLKSVDFFQDLQDEQGRTYRFTRHPVRMQKSQVEPIMPPRLGADTRETLLAAGVPLTAVESLLQSGAAKQHAMGSTK</sequence>
<dbReference type="Pfam" id="PF02515">
    <property type="entry name" value="CoA_transf_3"/>
    <property type="match status" value="1"/>
</dbReference>
<gene>
    <name evidence="2" type="ORF">BCM14_0705</name>
</gene>
<dbReference type="InterPro" id="IPR023606">
    <property type="entry name" value="CoA-Trfase_III_dom_1_sf"/>
</dbReference>
<dbReference type="InterPro" id="IPR044855">
    <property type="entry name" value="CoA-Trfase_III_dom3_sf"/>
</dbReference>
<dbReference type="AlphaFoldDB" id="A0A2T0XK15"/>
<evidence type="ECO:0000313" key="3">
    <source>
        <dbReference type="Proteomes" id="UP000238308"/>
    </source>
</evidence>
<reference evidence="2 3" key="1">
    <citation type="submission" date="2018-03" db="EMBL/GenBank/DDBJ databases">
        <title>Genomic Encyclopedia of Type Strains, Phase III (KMG-III): the genomes of soil and plant-associated and newly described type strains.</title>
        <authorList>
            <person name="Whitman W."/>
        </authorList>
    </citation>
    <scope>NUCLEOTIDE SEQUENCE [LARGE SCALE GENOMIC DNA]</scope>
    <source>
        <strain evidence="2 3">MWH-P2sevCIIIb</strain>
    </source>
</reference>
<dbReference type="GO" id="GO:0008410">
    <property type="term" value="F:CoA-transferase activity"/>
    <property type="evidence" value="ECO:0007669"/>
    <property type="project" value="TreeGrafter"/>
</dbReference>
<dbReference type="InterPro" id="IPR050483">
    <property type="entry name" value="CoA-transferase_III_domain"/>
</dbReference>
<dbReference type="EMBL" id="PVTV01000011">
    <property type="protein sequence ID" value="PRY99262.1"/>
    <property type="molecule type" value="Genomic_DNA"/>
</dbReference>
<dbReference type="SUPFAM" id="SSF89796">
    <property type="entry name" value="CoA-transferase family III (CaiB/BaiF)"/>
    <property type="match status" value="1"/>
</dbReference>
<dbReference type="PANTHER" id="PTHR48207:SF4">
    <property type="entry name" value="BLL6097 PROTEIN"/>
    <property type="match status" value="1"/>
</dbReference>
<keyword evidence="1 2" id="KW-0808">Transferase</keyword>
<accession>A0A2T0XK15</accession>
<protein>
    <submittedName>
        <fullName evidence="2">Crotonobetainyl-CoA:carnitine CoA-transferase CaiB-like acyl-CoA transferase</fullName>
    </submittedName>
</protein>
<dbReference type="InterPro" id="IPR003673">
    <property type="entry name" value="CoA-Trfase_fam_III"/>
</dbReference>
<comment type="caution">
    <text evidence="2">The sequence shown here is derived from an EMBL/GenBank/DDBJ whole genome shotgun (WGS) entry which is preliminary data.</text>
</comment>
<name>A0A2T0XK15_9BURK</name>
<organism evidence="2 3">
    <name type="scientific">Jezberella montanilacus</name>
    <dbReference type="NCBI Taxonomy" id="323426"/>
    <lineage>
        <taxon>Bacteria</taxon>
        <taxon>Pseudomonadati</taxon>
        <taxon>Pseudomonadota</taxon>
        <taxon>Betaproteobacteria</taxon>
        <taxon>Burkholderiales</taxon>
        <taxon>Alcaligenaceae</taxon>
        <taxon>Jezberella</taxon>
    </lineage>
</organism>